<dbReference type="EMBL" id="CP043661">
    <property type="protein sequence ID" value="QNE23027.1"/>
    <property type="molecule type" value="Genomic_DNA"/>
</dbReference>
<keyword evidence="2" id="KW-0732">Signal</keyword>
<proteinExistence type="predicted"/>
<gene>
    <name evidence="4" type="ORF">F1D05_19880</name>
</gene>
<evidence type="ECO:0000259" key="3">
    <source>
        <dbReference type="Pfam" id="PF11350"/>
    </source>
</evidence>
<dbReference type="InterPro" id="IPR022603">
    <property type="entry name" value="DUF3152"/>
</dbReference>
<dbReference type="SUPFAM" id="SSF55486">
    <property type="entry name" value="Metalloproteases ('zincins'), catalytic domain"/>
    <property type="match status" value="1"/>
</dbReference>
<feature type="signal peptide" evidence="2">
    <location>
        <begin position="1"/>
        <end position="19"/>
    </location>
</feature>
<accession>A0A7G6X9W2</accession>
<reference evidence="4 5" key="2">
    <citation type="journal article" date="2020" name="Microbiol. Resour. Announc.">
        <title>Antarctic desert soil bacteria exhibit high novel natural product potential, evaluated through long-read genome sequencing and comparative genomics.</title>
        <authorList>
            <person name="Benaud N."/>
            <person name="Edwards R.J."/>
            <person name="Amos T.G."/>
            <person name="D'Agostino P.M."/>
            <person name="Gutierrez-Chavez C."/>
            <person name="Montgomery K."/>
            <person name="Nicetic I."/>
            <person name="Ferrari B.C."/>
        </authorList>
    </citation>
    <scope>NUCLEOTIDE SEQUENCE [LARGE SCALE GENOMIC DNA]</scope>
    <source>
        <strain evidence="4 5">SPB151</strain>
    </source>
</reference>
<feature type="domain" description="DUF3152" evidence="3">
    <location>
        <begin position="142"/>
        <end position="307"/>
    </location>
</feature>
<evidence type="ECO:0000256" key="2">
    <source>
        <dbReference type="SAM" id="SignalP"/>
    </source>
</evidence>
<dbReference type="KEGG" id="kqi:F1D05_19880"/>
<organism evidence="4 5">
    <name type="scientific">Kribbella qitaiheensis</name>
    <dbReference type="NCBI Taxonomy" id="1544730"/>
    <lineage>
        <taxon>Bacteria</taxon>
        <taxon>Bacillati</taxon>
        <taxon>Actinomycetota</taxon>
        <taxon>Actinomycetes</taxon>
        <taxon>Propionibacteriales</taxon>
        <taxon>Kribbellaceae</taxon>
        <taxon>Kribbella</taxon>
    </lineage>
</organism>
<reference evidence="5" key="1">
    <citation type="submission" date="2019-09" db="EMBL/GenBank/DDBJ databases">
        <title>Antimicrobial potential of Antarctic Bacteria.</title>
        <authorList>
            <person name="Benaud N."/>
            <person name="Edwards R.J."/>
            <person name="Ferrari B.C."/>
        </authorList>
    </citation>
    <scope>NUCLEOTIDE SEQUENCE [LARGE SCALE GENOMIC DNA]</scope>
    <source>
        <strain evidence="5">SPB151</strain>
    </source>
</reference>
<dbReference type="AlphaFoldDB" id="A0A7G6X9W2"/>
<evidence type="ECO:0000313" key="4">
    <source>
        <dbReference type="EMBL" id="QNE23027.1"/>
    </source>
</evidence>
<evidence type="ECO:0000313" key="5">
    <source>
        <dbReference type="Proteomes" id="UP000515563"/>
    </source>
</evidence>
<dbReference type="Proteomes" id="UP000515563">
    <property type="component" value="Chromosome"/>
</dbReference>
<evidence type="ECO:0000256" key="1">
    <source>
        <dbReference type="SAM" id="MobiDB-lite"/>
    </source>
</evidence>
<dbReference type="Pfam" id="PF11350">
    <property type="entry name" value="DUF3152"/>
    <property type="match status" value="1"/>
</dbReference>
<keyword evidence="5" id="KW-1185">Reference proteome</keyword>
<feature type="chain" id="PRO_5039475845" evidence="2">
    <location>
        <begin position="20"/>
        <end position="336"/>
    </location>
</feature>
<feature type="compositionally biased region" description="Polar residues" evidence="1">
    <location>
        <begin position="122"/>
        <end position="134"/>
    </location>
</feature>
<feature type="region of interest" description="Disordered" evidence="1">
    <location>
        <begin position="23"/>
        <end position="138"/>
    </location>
</feature>
<protein>
    <submittedName>
        <fullName evidence="4">DUF3152 domain-containing protein</fullName>
    </submittedName>
</protein>
<feature type="compositionally biased region" description="Low complexity" evidence="1">
    <location>
        <begin position="53"/>
        <end position="121"/>
    </location>
</feature>
<sequence>MTRIAALGVVAAVAGVALYELPASPFDHQDGPGRPVAHSSANPDDTTGKDSPDGTGAQAPGAQDPGAQAPGAQDPDAQDPADQNPSDQNPSDQDPSDQNPSDQNPSDQNPSDQNPSDQNPSHQASTKTSASTPTDGVVPVTYPIRGTVSYSVLPGDPATIGSSGQLMRFQIAIEGGIQGVDGPAFAKFVRKTYGAPQGWTAAGQWRFRQVGPGQNANFKLLLVTPETRDILCGGGPDRYTSCRIGDNVVLNVARWAHAVPNYGASLTAYRQYMVNHETGHRLGNHHELCPGPGQPAPVMEQQTLGLHGCVANSWPYLNGTRYKGRPGQYNDPAPTN</sequence>
<name>A0A7G6X9W2_9ACTN</name>